<dbReference type="InterPro" id="IPR017946">
    <property type="entry name" value="PLC-like_Pdiesterase_TIM-brl"/>
</dbReference>
<sequence length="268" mass="31060">MSAQESNLDSILSDFKNKPQRVLVAAHRATNDNYPENSLGAIKESILIGVDIVELDIRQSKDGELVIMHDRTLDRTTTGSGNVEDYTLKELKKLLLMHMDSVSTEHIPTFEEVLQLTKGKILLDIDFKLEDMASIEKTYALIQKYGMENQILFFLYDYKDTPTLQKLDKRIRIMPRAYSRREVRRILRMDNIDIVHIDESYYKDSAMRNIINSGARVWINSLGKYDAMERVKKDSGFNALLSKKYVNVIQTDLPEALLNYLRARNLHR</sequence>
<accession>A0A918IQB3</accession>
<feature type="domain" description="GP-PDE" evidence="1">
    <location>
        <begin position="22"/>
        <end position="261"/>
    </location>
</feature>
<comment type="caution">
    <text evidence="2">The sequence shown here is derived from an EMBL/GenBank/DDBJ whole genome shotgun (WGS) entry which is preliminary data.</text>
</comment>
<dbReference type="GO" id="GO:0005886">
    <property type="term" value="C:plasma membrane"/>
    <property type="evidence" value="ECO:0007669"/>
    <property type="project" value="TreeGrafter"/>
</dbReference>
<name>A0A918IQB3_9FLAO</name>
<dbReference type="EMBL" id="BMWP01000002">
    <property type="protein sequence ID" value="GGW23380.1"/>
    <property type="molecule type" value="Genomic_DNA"/>
</dbReference>
<evidence type="ECO:0000259" key="1">
    <source>
        <dbReference type="PROSITE" id="PS51704"/>
    </source>
</evidence>
<protein>
    <submittedName>
        <fullName evidence="2">Glycerophosphoryl diester phosphodiesterase</fullName>
    </submittedName>
</protein>
<dbReference type="Pfam" id="PF03009">
    <property type="entry name" value="GDPD"/>
    <property type="match status" value="1"/>
</dbReference>
<dbReference type="GO" id="GO:0070291">
    <property type="term" value="P:N-acylethanolamine metabolic process"/>
    <property type="evidence" value="ECO:0007669"/>
    <property type="project" value="TreeGrafter"/>
</dbReference>
<dbReference type="PROSITE" id="PS50007">
    <property type="entry name" value="PIPLC_X_DOMAIN"/>
    <property type="match status" value="1"/>
</dbReference>
<gene>
    <name evidence="2" type="ORF">GCM10007383_04420</name>
</gene>
<dbReference type="CDD" id="cd08566">
    <property type="entry name" value="GDPD_AtGDE_like"/>
    <property type="match status" value="1"/>
</dbReference>
<evidence type="ECO:0000313" key="2">
    <source>
        <dbReference type="EMBL" id="GGW23380.1"/>
    </source>
</evidence>
<dbReference type="Proteomes" id="UP000634668">
    <property type="component" value="Unassembled WGS sequence"/>
</dbReference>
<dbReference type="AlphaFoldDB" id="A0A918IQB3"/>
<reference evidence="2" key="2">
    <citation type="submission" date="2020-09" db="EMBL/GenBank/DDBJ databases">
        <authorList>
            <person name="Sun Q."/>
            <person name="Kim S."/>
        </authorList>
    </citation>
    <scope>NUCLEOTIDE SEQUENCE</scope>
    <source>
        <strain evidence="2">KCTC 12113</strain>
    </source>
</reference>
<dbReference type="SUPFAM" id="SSF51695">
    <property type="entry name" value="PLC-like phosphodiesterases"/>
    <property type="match status" value="1"/>
</dbReference>
<dbReference type="GO" id="GO:0006644">
    <property type="term" value="P:phospholipid metabolic process"/>
    <property type="evidence" value="ECO:0007669"/>
    <property type="project" value="TreeGrafter"/>
</dbReference>
<evidence type="ECO:0000313" key="3">
    <source>
        <dbReference type="Proteomes" id="UP000634668"/>
    </source>
</evidence>
<dbReference type="PANTHER" id="PTHR46320:SF1">
    <property type="entry name" value="GLYCEROPHOSPHODIESTER PHOSPHODIESTERASE 1"/>
    <property type="match status" value="1"/>
</dbReference>
<dbReference type="PROSITE" id="PS51704">
    <property type="entry name" value="GP_PDE"/>
    <property type="match status" value="1"/>
</dbReference>
<organism evidence="2 3">
    <name type="scientific">Arenibacter certesii</name>
    <dbReference type="NCBI Taxonomy" id="228955"/>
    <lineage>
        <taxon>Bacteria</taxon>
        <taxon>Pseudomonadati</taxon>
        <taxon>Bacteroidota</taxon>
        <taxon>Flavobacteriia</taxon>
        <taxon>Flavobacteriales</taxon>
        <taxon>Flavobacteriaceae</taxon>
        <taxon>Arenibacter</taxon>
    </lineage>
</organism>
<dbReference type="GO" id="GO:0006580">
    <property type="term" value="P:ethanolamine metabolic process"/>
    <property type="evidence" value="ECO:0007669"/>
    <property type="project" value="TreeGrafter"/>
</dbReference>
<proteinExistence type="predicted"/>
<dbReference type="PANTHER" id="PTHR46320">
    <property type="entry name" value="GLYCEROPHOSPHODIESTER PHOSPHODIESTERASE 1"/>
    <property type="match status" value="1"/>
</dbReference>
<keyword evidence="3" id="KW-1185">Reference proteome</keyword>
<dbReference type="GO" id="GO:0008889">
    <property type="term" value="F:glycerophosphodiester phosphodiesterase activity"/>
    <property type="evidence" value="ECO:0007669"/>
    <property type="project" value="TreeGrafter"/>
</dbReference>
<dbReference type="InterPro" id="IPR030395">
    <property type="entry name" value="GP_PDE_dom"/>
</dbReference>
<reference evidence="2" key="1">
    <citation type="journal article" date="2014" name="Int. J. Syst. Evol. Microbiol.">
        <title>Complete genome sequence of Corynebacterium casei LMG S-19264T (=DSM 44701T), isolated from a smear-ripened cheese.</title>
        <authorList>
            <consortium name="US DOE Joint Genome Institute (JGI-PGF)"/>
            <person name="Walter F."/>
            <person name="Albersmeier A."/>
            <person name="Kalinowski J."/>
            <person name="Ruckert C."/>
        </authorList>
    </citation>
    <scope>NUCLEOTIDE SEQUENCE</scope>
    <source>
        <strain evidence="2">KCTC 12113</strain>
    </source>
</reference>
<dbReference type="Gene3D" id="3.20.20.190">
    <property type="entry name" value="Phosphatidylinositol (PI) phosphodiesterase"/>
    <property type="match status" value="1"/>
</dbReference>